<reference evidence="1" key="1">
    <citation type="journal article" date="2020" name="Stud. Mycol.">
        <title>101 Dothideomycetes genomes: a test case for predicting lifestyles and emergence of pathogens.</title>
        <authorList>
            <person name="Haridas S."/>
            <person name="Albert R."/>
            <person name="Binder M."/>
            <person name="Bloem J."/>
            <person name="Labutti K."/>
            <person name="Salamov A."/>
            <person name="Andreopoulos B."/>
            <person name="Baker S."/>
            <person name="Barry K."/>
            <person name="Bills G."/>
            <person name="Bluhm B."/>
            <person name="Cannon C."/>
            <person name="Castanera R."/>
            <person name="Culley D."/>
            <person name="Daum C."/>
            <person name="Ezra D."/>
            <person name="Gonzalez J."/>
            <person name="Henrissat B."/>
            <person name="Kuo A."/>
            <person name="Liang C."/>
            <person name="Lipzen A."/>
            <person name="Lutzoni F."/>
            <person name="Magnuson J."/>
            <person name="Mondo S."/>
            <person name="Nolan M."/>
            <person name="Ohm R."/>
            <person name="Pangilinan J."/>
            <person name="Park H.-J."/>
            <person name="Ramirez L."/>
            <person name="Alfaro M."/>
            <person name="Sun H."/>
            <person name="Tritt A."/>
            <person name="Yoshinaga Y."/>
            <person name="Zwiers L.-H."/>
            <person name="Turgeon B."/>
            <person name="Goodwin S."/>
            <person name="Spatafora J."/>
            <person name="Crous P."/>
            <person name="Grigoriev I."/>
        </authorList>
    </citation>
    <scope>NUCLEOTIDE SEQUENCE</scope>
    <source>
        <strain evidence="1">CBS 525.71</strain>
    </source>
</reference>
<accession>A0ACB6RNV6</accession>
<organism evidence="1 2">
    <name type="scientific">Macroventuria anomochaeta</name>
    <dbReference type="NCBI Taxonomy" id="301207"/>
    <lineage>
        <taxon>Eukaryota</taxon>
        <taxon>Fungi</taxon>
        <taxon>Dikarya</taxon>
        <taxon>Ascomycota</taxon>
        <taxon>Pezizomycotina</taxon>
        <taxon>Dothideomycetes</taxon>
        <taxon>Pleosporomycetidae</taxon>
        <taxon>Pleosporales</taxon>
        <taxon>Pleosporineae</taxon>
        <taxon>Didymellaceae</taxon>
        <taxon>Macroventuria</taxon>
    </lineage>
</organism>
<comment type="caution">
    <text evidence="1">The sequence shown here is derived from an EMBL/GenBank/DDBJ whole genome shotgun (WGS) entry which is preliminary data.</text>
</comment>
<name>A0ACB6RNV6_9PLEO</name>
<dbReference type="EMBL" id="MU006743">
    <property type="protein sequence ID" value="KAF2622627.1"/>
    <property type="molecule type" value="Genomic_DNA"/>
</dbReference>
<protein>
    <submittedName>
        <fullName evidence="1">Uncharacterized protein</fullName>
    </submittedName>
</protein>
<proteinExistence type="predicted"/>
<gene>
    <name evidence="1" type="ORF">BU25DRAFT_462730</name>
</gene>
<evidence type="ECO:0000313" key="1">
    <source>
        <dbReference type="EMBL" id="KAF2622627.1"/>
    </source>
</evidence>
<evidence type="ECO:0000313" key="2">
    <source>
        <dbReference type="Proteomes" id="UP000799754"/>
    </source>
</evidence>
<dbReference type="Proteomes" id="UP000799754">
    <property type="component" value="Unassembled WGS sequence"/>
</dbReference>
<sequence>MSHSSEDEEKFRKGDESSGQSSKPEKNTDKGTEDMIIMRAGTDVVQDSSHLSLAHTPKSNDESFRLAARNVSTLSGSKLETRTKISEAADMTTNDSDSALLNHETDARRPQTADRSNSHGSASVVVEHLIDQYASPFDDLSDPPLVDLKYTHPRPSPTVPKRGPLHFMKRRNSTPTRTSTRSKPASRNFRKLRLDVQQSDVSIKKTEPGSDSPEWACQTSLAIEAGRISMDNVSLRSRESTSLNHISKAMRSPIKTLSTGHRKVQSAGTRGRRNTYPSPSSEYSLALSTSGRHSEGAMQAAQREGAVHQTGRLEGMEKALGKEPSRRDSAQVASPMDLNKSLPALPSQESGKEGEE</sequence>
<keyword evidence="2" id="KW-1185">Reference proteome</keyword>